<dbReference type="EMBL" id="SNRY01000734">
    <property type="protein sequence ID" value="KAA6337052.1"/>
    <property type="molecule type" value="Genomic_DNA"/>
</dbReference>
<dbReference type="AlphaFoldDB" id="A0A5J4RUG3"/>
<reference evidence="1" key="1">
    <citation type="submission" date="2019-03" db="EMBL/GenBank/DDBJ databases">
        <title>Single cell metagenomics reveals metabolic interactions within the superorganism composed of flagellate Streblomastix strix and complex community of Bacteroidetes bacteria on its surface.</title>
        <authorList>
            <person name="Treitli S.C."/>
            <person name="Kolisko M."/>
            <person name="Husnik F."/>
            <person name="Keeling P."/>
            <person name="Hampl V."/>
        </authorList>
    </citation>
    <scope>NUCLEOTIDE SEQUENCE</scope>
    <source>
        <strain evidence="1">STM</strain>
    </source>
</reference>
<name>A0A5J4RUG3_9ZZZZ</name>
<organism evidence="1">
    <name type="scientific">termite gut metagenome</name>
    <dbReference type="NCBI Taxonomy" id="433724"/>
    <lineage>
        <taxon>unclassified sequences</taxon>
        <taxon>metagenomes</taxon>
        <taxon>organismal metagenomes</taxon>
    </lineage>
</organism>
<comment type="caution">
    <text evidence="1">The sequence shown here is derived from an EMBL/GenBank/DDBJ whole genome shotgun (WGS) entry which is preliminary data.</text>
</comment>
<proteinExistence type="predicted"/>
<evidence type="ECO:0000313" key="1">
    <source>
        <dbReference type="EMBL" id="KAA6337052.1"/>
    </source>
</evidence>
<gene>
    <name evidence="1" type="ORF">EZS27_014826</name>
</gene>
<accession>A0A5J4RUG3</accession>
<sequence length="40" mass="4478">MEDIHYDAIFGKLSEISTKLDSIQATSKVKEVLPVNLETN</sequence>
<protein>
    <submittedName>
        <fullName evidence="1">Uncharacterized protein</fullName>
    </submittedName>
</protein>